<accession>A0A0A9DYW9</accession>
<reference evidence="1" key="1">
    <citation type="submission" date="2014-09" db="EMBL/GenBank/DDBJ databases">
        <authorList>
            <person name="Magalhaes I.L.F."/>
            <person name="Oliveira U."/>
            <person name="Santos F.R."/>
            <person name="Vidigal T.H.D.A."/>
            <person name="Brescovit A.D."/>
            <person name="Santos A.J."/>
        </authorList>
    </citation>
    <scope>NUCLEOTIDE SEQUENCE</scope>
    <source>
        <tissue evidence="1">Shoot tissue taken approximately 20 cm above the soil surface</tissue>
    </source>
</reference>
<proteinExistence type="predicted"/>
<dbReference type="AlphaFoldDB" id="A0A0A9DYW9"/>
<dbReference type="EMBL" id="GBRH01204151">
    <property type="protein sequence ID" value="JAD93744.1"/>
    <property type="molecule type" value="Transcribed_RNA"/>
</dbReference>
<sequence length="34" mass="3730">MQRSMLSHISTWSVLGEATHSLSTLFQCTCSCAL</sequence>
<organism evidence="1">
    <name type="scientific">Arundo donax</name>
    <name type="common">Giant reed</name>
    <name type="synonym">Donax arundinaceus</name>
    <dbReference type="NCBI Taxonomy" id="35708"/>
    <lineage>
        <taxon>Eukaryota</taxon>
        <taxon>Viridiplantae</taxon>
        <taxon>Streptophyta</taxon>
        <taxon>Embryophyta</taxon>
        <taxon>Tracheophyta</taxon>
        <taxon>Spermatophyta</taxon>
        <taxon>Magnoliopsida</taxon>
        <taxon>Liliopsida</taxon>
        <taxon>Poales</taxon>
        <taxon>Poaceae</taxon>
        <taxon>PACMAD clade</taxon>
        <taxon>Arundinoideae</taxon>
        <taxon>Arundineae</taxon>
        <taxon>Arundo</taxon>
    </lineage>
</organism>
<evidence type="ECO:0000313" key="1">
    <source>
        <dbReference type="EMBL" id="JAD93744.1"/>
    </source>
</evidence>
<reference evidence="1" key="2">
    <citation type="journal article" date="2015" name="Data Brief">
        <title>Shoot transcriptome of the giant reed, Arundo donax.</title>
        <authorList>
            <person name="Barrero R.A."/>
            <person name="Guerrero F.D."/>
            <person name="Moolhuijzen P."/>
            <person name="Goolsby J.A."/>
            <person name="Tidwell J."/>
            <person name="Bellgard S.E."/>
            <person name="Bellgard M.I."/>
        </authorList>
    </citation>
    <scope>NUCLEOTIDE SEQUENCE</scope>
    <source>
        <tissue evidence="1">Shoot tissue taken approximately 20 cm above the soil surface</tissue>
    </source>
</reference>
<name>A0A0A9DYW9_ARUDO</name>
<protein>
    <submittedName>
        <fullName evidence="1">GSVIVT01015322001, LTM1</fullName>
    </submittedName>
</protein>